<sequence length="120" mass="13186">MIFTAELLENQQQCCIACYVGIDKHKFICKCQSNGSPGRMMADLTTNGNPTCDEQKLVAQYDGIIDKNLCGTDTKDILTSGDRIIIALKDYQNPSFFDESGECSCSDHCKCSYTACCVAD</sequence>
<name>A0A5B7FE68_PORTR</name>
<dbReference type="AlphaFoldDB" id="A0A5B7FE68"/>
<organism evidence="1 2">
    <name type="scientific">Portunus trituberculatus</name>
    <name type="common">Swimming crab</name>
    <name type="synonym">Neptunus trituberculatus</name>
    <dbReference type="NCBI Taxonomy" id="210409"/>
    <lineage>
        <taxon>Eukaryota</taxon>
        <taxon>Metazoa</taxon>
        <taxon>Ecdysozoa</taxon>
        <taxon>Arthropoda</taxon>
        <taxon>Crustacea</taxon>
        <taxon>Multicrustacea</taxon>
        <taxon>Malacostraca</taxon>
        <taxon>Eumalacostraca</taxon>
        <taxon>Eucarida</taxon>
        <taxon>Decapoda</taxon>
        <taxon>Pleocyemata</taxon>
        <taxon>Brachyura</taxon>
        <taxon>Eubrachyura</taxon>
        <taxon>Portunoidea</taxon>
        <taxon>Portunidae</taxon>
        <taxon>Portuninae</taxon>
        <taxon>Portunus</taxon>
    </lineage>
</organism>
<comment type="caution">
    <text evidence="1">The sequence shown here is derived from an EMBL/GenBank/DDBJ whole genome shotgun (WGS) entry which is preliminary data.</text>
</comment>
<reference evidence="1 2" key="1">
    <citation type="submission" date="2019-05" db="EMBL/GenBank/DDBJ databases">
        <title>Another draft genome of Portunus trituberculatus and its Hox gene families provides insights of decapod evolution.</title>
        <authorList>
            <person name="Jeong J.-H."/>
            <person name="Song I."/>
            <person name="Kim S."/>
            <person name="Choi T."/>
            <person name="Kim D."/>
            <person name="Ryu S."/>
            <person name="Kim W."/>
        </authorList>
    </citation>
    <scope>NUCLEOTIDE SEQUENCE [LARGE SCALE GENOMIC DNA]</scope>
    <source>
        <tissue evidence="1">Muscle</tissue>
    </source>
</reference>
<keyword evidence="2" id="KW-1185">Reference proteome</keyword>
<protein>
    <submittedName>
        <fullName evidence="1">Uncharacterized protein</fullName>
    </submittedName>
</protein>
<dbReference type="EMBL" id="VSRR010005787">
    <property type="protein sequence ID" value="MPC43348.1"/>
    <property type="molecule type" value="Genomic_DNA"/>
</dbReference>
<accession>A0A5B7FE68</accession>
<dbReference type="Proteomes" id="UP000324222">
    <property type="component" value="Unassembled WGS sequence"/>
</dbReference>
<gene>
    <name evidence="1" type="ORF">E2C01_036993</name>
</gene>
<evidence type="ECO:0000313" key="1">
    <source>
        <dbReference type="EMBL" id="MPC43348.1"/>
    </source>
</evidence>
<evidence type="ECO:0000313" key="2">
    <source>
        <dbReference type="Proteomes" id="UP000324222"/>
    </source>
</evidence>
<proteinExistence type="predicted"/>